<evidence type="ECO:0000256" key="1">
    <source>
        <dbReference type="SAM" id="SignalP"/>
    </source>
</evidence>
<dbReference type="EMBL" id="FNUV01000006">
    <property type="protein sequence ID" value="SEF98857.1"/>
    <property type="molecule type" value="Genomic_DNA"/>
</dbReference>
<proteinExistence type="predicted"/>
<evidence type="ECO:0000313" key="3">
    <source>
        <dbReference type="Proteomes" id="UP000236735"/>
    </source>
</evidence>
<dbReference type="Proteomes" id="UP000236735">
    <property type="component" value="Unassembled WGS sequence"/>
</dbReference>
<sequence>MRKVGLLFWMLLVTAFAWGQAVSDVKCMTLMDVPLEGTDSVFIPTLQAAGFQQVKSEGDDPDTYYFKGDFYGIKDAKLMVTVNEKTRLLSDVTVKCGPYRTRELFDRNQKYLLGKLQREWGNFKAKGDGSLHTMTDYGYIRQSTSLDAEGRHTITYFYLNMAPYYKDAANMGLKGFIQEVITENPVGEEAILHFDERGKLEGADLIDRKYNGAGYITEAAQMEASGEKSVIAYEYDDECNLRRQTLTNTKSGLKVINEYKYNDDGEMTQQSKKVFDKQNECIMSINMKNSIEERDDNGNWIKNELTLTYWEKGQRPQTMKVNQTRTISYWDED</sequence>
<name>A0A1H5WIY9_XYLRU</name>
<evidence type="ECO:0000313" key="2">
    <source>
        <dbReference type="EMBL" id="SEF98857.1"/>
    </source>
</evidence>
<keyword evidence="1" id="KW-0732">Signal</keyword>
<evidence type="ECO:0008006" key="4">
    <source>
        <dbReference type="Google" id="ProtNLM"/>
    </source>
</evidence>
<feature type="signal peptide" evidence="1">
    <location>
        <begin position="1"/>
        <end position="19"/>
    </location>
</feature>
<protein>
    <recommendedName>
        <fullName evidence="4">YD repeat-containing protein</fullName>
    </recommendedName>
</protein>
<dbReference type="RefSeq" id="WP_091768389.1">
    <property type="nucleotide sequence ID" value="NZ_FNUV01000006.1"/>
</dbReference>
<feature type="chain" id="PRO_5009288332" description="YD repeat-containing protein" evidence="1">
    <location>
        <begin position="20"/>
        <end position="333"/>
    </location>
</feature>
<accession>A0A1H5WIY9</accession>
<organism evidence="2 3">
    <name type="scientific">Xylanibacter ruminicola</name>
    <name type="common">Prevotella ruminicola</name>
    <dbReference type="NCBI Taxonomy" id="839"/>
    <lineage>
        <taxon>Bacteria</taxon>
        <taxon>Pseudomonadati</taxon>
        <taxon>Bacteroidota</taxon>
        <taxon>Bacteroidia</taxon>
        <taxon>Bacteroidales</taxon>
        <taxon>Prevotellaceae</taxon>
        <taxon>Xylanibacter</taxon>
    </lineage>
</organism>
<gene>
    <name evidence="2" type="ORF">SAMN05216354_2349</name>
</gene>
<dbReference type="AlphaFoldDB" id="A0A1H5WIY9"/>
<reference evidence="2 3" key="1">
    <citation type="submission" date="2016-10" db="EMBL/GenBank/DDBJ databases">
        <authorList>
            <person name="de Groot N.N."/>
        </authorList>
    </citation>
    <scope>NUCLEOTIDE SEQUENCE [LARGE SCALE GENOMIC DNA]</scope>
    <source>
        <strain evidence="2 3">AR32</strain>
    </source>
</reference>